<feature type="domain" description="F-box" evidence="1">
    <location>
        <begin position="3"/>
        <end position="49"/>
    </location>
</feature>
<dbReference type="SUPFAM" id="SSF50965">
    <property type="entry name" value="Galactose oxidase, central domain"/>
    <property type="match status" value="1"/>
</dbReference>
<dbReference type="CDD" id="cd22157">
    <property type="entry name" value="F-box_AtFBW1-like"/>
    <property type="match status" value="1"/>
</dbReference>
<evidence type="ECO:0000313" key="3">
    <source>
        <dbReference type="Proteomes" id="UP000242715"/>
    </source>
</evidence>
<dbReference type="InterPro" id="IPR001810">
    <property type="entry name" value="F-box_dom"/>
</dbReference>
<dbReference type="InterPro" id="IPR013187">
    <property type="entry name" value="F-box-assoc_dom_typ3"/>
</dbReference>
<gene>
    <name evidence="2" type="ORF">TSUD_182220</name>
</gene>
<dbReference type="NCBIfam" id="TIGR01640">
    <property type="entry name" value="F_box_assoc_1"/>
    <property type="match status" value="1"/>
</dbReference>
<dbReference type="SMART" id="SM00256">
    <property type="entry name" value="FBOX"/>
    <property type="match status" value="1"/>
</dbReference>
<dbReference type="InterPro" id="IPR050796">
    <property type="entry name" value="SCF_F-box_component"/>
</dbReference>
<dbReference type="Pfam" id="PF08268">
    <property type="entry name" value="FBA_3"/>
    <property type="match status" value="1"/>
</dbReference>
<dbReference type="Gene3D" id="1.20.1280.50">
    <property type="match status" value="1"/>
</dbReference>
<evidence type="ECO:0000259" key="1">
    <source>
        <dbReference type="PROSITE" id="PS50181"/>
    </source>
</evidence>
<keyword evidence="3" id="KW-1185">Reference proteome</keyword>
<dbReference type="InterPro" id="IPR017451">
    <property type="entry name" value="F-box-assoc_interact_dom"/>
</dbReference>
<dbReference type="InterPro" id="IPR036047">
    <property type="entry name" value="F-box-like_dom_sf"/>
</dbReference>
<dbReference type="Proteomes" id="UP000242715">
    <property type="component" value="Unassembled WGS sequence"/>
</dbReference>
<dbReference type="InterPro" id="IPR011043">
    <property type="entry name" value="Gal_Oxase/kelch_b-propeller"/>
</dbReference>
<organism evidence="2 3">
    <name type="scientific">Trifolium subterraneum</name>
    <name type="common">Subterranean clover</name>
    <dbReference type="NCBI Taxonomy" id="3900"/>
    <lineage>
        <taxon>Eukaryota</taxon>
        <taxon>Viridiplantae</taxon>
        <taxon>Streptophyta</taxon>
        <taxon>Embryophyta</taxon>
        <taxon>Tracheophyta</taxon>
        <taxon>Spermatophyta</taxon>
        <taxon>Magnoliopsida</taxon>
        <taxon>eudicotyledons</taxon>
        <taxon>Gunneridae</taxon>
        <taxon>Pentapetalae</taxon>
        <taxon>rosids</taxon>
        <taxon>fabids</taxon>
        <taxon>Fabales</taxon>
        <taxon>Fabaceae</taxon>
        <taxon>Papilionoideae</taxon>
        <taxon>50 kb inversion clade</taxon>
        <taxon>NPAAA clade</taxon>
        <taxon>Hologalegina</taxon>
        <taxon>IRL clade</taxon>
        <taxon>Trifolieae</taxon>
        <taxon>Trifolium</taxon>
    </lineage>
</organism>
<name>A0A2Z6MNC9_TRISU</name>
<sequence length="367" mass="42206">MTKKNSLHLPQEVMTEILLRLPVKILLRCRCVCKSWRSLISHDSNFATSHFQLFASRSHRLLFMYNDEPKTLSIDFNASLYDDSTFSSLSLRFLHPRSRLQIGGSCRGFLFLHCHKGLYLWNPSTGIHKKIPNSPITIASNHNTSKLLCGFAYDPIMDDYLVVLGSKYNYNPIDLEIFSLRAKKWKQIEVDSHLPYTKTAKSVDGPIVGLFLNGSIHWLVFNYETKRKVIVAFDLKEMRMSEIAIPDRFYKDSIFIDYDLFVFGGLISAWIVKKHKVEIWVMQDYAVHSSWTKTVNFSFHPAPEFNPIYFTNCGDIVGTVGDGGLVKFDDKGHLLEYRSYGDCFFDRSQMVVYTESLLSFPGGIEQA</sequence>
<dbReference type="AlphaFoldDB" id="A0A2Z6MNC9"/>
<dbReference type="Pfam" id="PF00646">
    <property type="entry name" value="F-box"/>
    <property type="match status" value="1"/>
</dbReference>
<dbReference type="SUPFAM" id="SSF81383">
    <property type="entry name" value="F-box domain"/>
    <property type="match status" value="1"/>
</dbReference>
<reference evidence="3" key="1">
    <citation type="journal article" date="2017" name="Front. Plant Sci.">
        <title>Climate Clever Clovers: New Paradigm to Reduce the Environmental Footprint of Ruminants by Breeding Low Methanogenic Forages Utilizing Haplotype Variation.</title>
        <authorList>
            <person name="Kaur P."/>
            <person name="Appels R."/>
            <person name="Bayer P.E."/>
            <person name="Keeble-Gagnere G."/>
            <person name="Wang J."/>
            <person name="Hirakawa H."/>
            <person name="Shirasawa K."/>
            <person name="Vercoe P."/>
            <person name="Stefanova K."/>
            <person name="Durmic Z."/>
            <person name="Nichols P."/>
            <person name="Revell C."/>
            <person name="Isobe S.N."/>
            <person name="Edwards D."/>
            <person name="Erskine W."/>
        </authorList>
    </citation>
    <scope>NUCLEOTIDE SEQUENCE [LARGE SCALE GENOMIC DNA]</scope>
    <source>
        <strain evidence="3">cv. Daliak</strain>
    </source>
</reference>
<dbReference type="EMBL" id="DF973204">
    <property type="protein sequence ID" value="GAU19787.1"/>
    <property type="molecule type" value="Genomic_DNA"/>
</dbReference>
<evidence type="ECO:0000313" key="2">
    <source>
        <dbReference type="EMBL" id="GAU19787.1"/>
    </source>
</evidence>
<dbReference type="OrthoDB" id="591557at2759"/>
<dbReference type="PANTHER" id="PTHR31672:SF13">
    <property type="entry name" value="F-BOX PROTEIN CPR30-LIKE"/>
    <property type="match status" value="1"/>
</dbReference>
<protein>
    <recommendedName>
        <fullName evidence="1">F-box domain-containing protein</fullName>
    </recommendedName>
</protein>
<dbReference type="PROSITE" id="PS50181">
    <property type="entry name" value="FBOX"/>
    <property type="match status" value="1"/>
</dbReference>
<dbReference type="PANTHER" id="PTHR31672">
    <property type="entry name" value="BNACNNG10540D PROTEIN"/>
    <property type="match status" value="1"/>
</dbReference>
<proteinExistence type="predicted"/>
<accession>A0A2Z6MNC9</accession>